<dbReference type="eggNOG" id="ENOG502SR3R">
    <property type="taxonomic scope" value="Eukaryota"/>
</dbReference>
<dbReference type="GO" id="GO:0006338">
    <property type="term" value="P:chromatin remodeling"/>
    <property type="evidence" value="ECO:0007669"/>
    <property type="project" value="InterPro"/>
</dbReference>
<dbReference type="GO" id="GO:0005634">
    <property type="term" value="C:nucleus"/>
    <property type="evidence" value="ECO:0007669"/>
    <property type="project" value="UniProtKB-ARBA"/>
</dbReference>
<dbReference type="CDD" id="cd21437">
    <property type="entry name" value="zf-HIT_ZNHIT1_like"/>
    <property type="match status" value="1"/>
</dbReference>
<keyword evidence="3" id="KW-0862">Zinc</keyword>
<evidence type="ECO:0000259" key="4">
    <source>
        <dbReference type="Pfam" id="PF04438"/>
    </source>
</evidence>
<reference evidence="5 6" key="1">
    <citation type="journal article" date="2010" name="Science">
        <title>Genome expansion and gene loss in powdery mildew fungi reveal tradeoffs in extreme parasitism.</title>
        <authorList>
            <person name="Spanu P.D."/>
            <person name="Abbott J.C."/>
            <person name="Amselem J."/>
            <person name="Burgis T.A."/>
            <person name="Soanes D.M."/>
            <person name="Stueber K."/>
            <person name="Ver Loren van Themaat E."/>
            <person name="Brown J.K.M."/>
            <person name="Butcher S.A."/>
            <person name="Gurr S.J."/>
            <person name="Lebrun M.-H."/>
            <person name="Ridout C.J."/>
            <person name="Schulze-Lefert P."/>
            <person name="Talbot N.J."/>
            <person name="Ahmadinejad N."/>
            <person name="Ametz C."/>
            <person name="Barton G.R."/>
            <person name="Benjdia M."/>
            <person name="Bidzinski P."/>
            <person name="Bindschedler L.V."/>
            <person name="Both M."/>
            <person name="Brewer M.T."/>
            <person name="Cadle-Davidson L."/>
            <person name="Cadle-Davidson M.M."/>
            <person name="Collemare J."/>
            <person name="Cramer R."/>
            <person name="Frenkel O."/>
            <person name="Godfrey D."/>
            <person name="Harriman J."/>
            <person name="Hoede C."/>
            <person name="King B.C."/>
            <person name="Klages S."/>
            <person name="Kleemann J."/>
            <person name="Knoll D."/>
            <person name="Koti P.S."/>
            <person name="Kreplak J."/>
            <person name="Lopez-Ruiz F.J."/>
            <person name="Lu X."/>
            <person name="Maekawa T."/>
            <person name="Mahanil S."/>
            <person name="Micali C."/>
            <person name="Milgroom M.G."/>
            <person name="Montana G."/>
            <person name="Noir S."/>
            <person name="O'Connell R.J."/>
            <person name="Oberhaensli S."/>
            <person name="Parlange F."/>
            <person name="Pedersen C."/>
            <person name="Quesneville H."/>
            <person name="Reinhardt R."/>
            <person name="Rott M."/>
            <person name="Sacristan S."/>
            <person name="Schmidt S.M."/>
            <person name="Schoen M."/>
            <person name="Skamnioti P."/>
            <person name="Sommer H."/>
            <person name="Stephens A."/>
            <person name="Takahara H."/>
            <person name="Thordal-Christensen H."/>
            <person name="Vigouroux M."/>
            <person name="Wessling R."/>
            <person name="Wicker T."/>
            <person name="Panstruga R."/>
        </authorList>
    </citation>
    <scope>NUCLEOTIDE SEQUENCE [LARGE SCALE GENOMIC DNA]</scope>
    <source>
        <strain evidence="5">DH14</strain>
    </source>
</reference>
<dbReference type="EMBL" id="CAUH01002182">
    <property type="protein sequence ID" value="CCU76119.1"/>
    <property type="molecule type" value="Genomic_DNA"/>
</dbReference>
<dbReference type="Pfam" id="PF04438">
    <property type="entry name" value="zf-HIT"/>
    <property type="match status" value="1"/>
</dbReference>
<keyword evidence="6" id="KW-1185">Reference proteome</keyword>
<evidence type="ECO:0000256" key="2">
    <source>
        <dbReference type="ARBA" id="ARBA00022771"/>
    </source>
</evidence>
<dbReference type="Proteomes" id="UP000015441">
    <property type="component" value="Unassembled WGS sequence"/>
</dbReference>
<dbReference type="HOGENOM" id="CLU_034747_0_0_1"/>
<keyword evidence="2" id="KW-0863">Zinc-finger</keyword>
<dbReference type="InterPro" id="IPR039723">
    <property type="entry name" value="Vps71/ZNHIT1"/>
</dbReference>
<dbReference type="OrthoDB" id="74807at2759"/>
<gene>
    <name evidence="5" type="ORF">BGHDH14_bgh01858</name>
</gene>
<sequence>MCPVIAFLSRDLLRYFRADVAYEHSSLRRNDPFRPLRMHNFGVREVVQPKSTAAPGWAYVTDLGSARPRTTAAPGTRARRRTAADTGVGVPRDAQLLRDLATLERDNQRTVKIPIASRRSEAGVRGTSNRQAHTTPAVRKILQSHKTFANYLADYEALSPSSNTVINWLDLMPDPQPMSDHGAQTNSSLPALPPSNVLELLCQQPALSYIAARGLLVPADKRHPPRRFCVQCGYWGRITCSRCGVRICALECYTQHLTAICLSH</sequence>
<feature type="domain" description="HIT-type" evidence="4">
    <location>
        <begin position="225"/>
        <end position="253"/>
    </location>
</feature>
<evidence type="ECO:0000256" key="3">
    <source>
        <dbReference type="ARBA" id="ARBA00022833"/>
    </source>
</evidence>
<evidence type="ECO:0000313" key="5">
    <source>
        <dbReference type="EMBL" id="CCU76119.1"/>
    </source>
</evidence>
<dbReference type="GO" id="GO:0008270">
    <property type="term" value="F:zinc ion binding"/>
    <property type="evidence" value="ECO:0007669"/>
    <property type="project" value="UniProtKB-KW"/>
</dbReference>
<protein>
    <submittedName>
        <fullName evidence="5">HIT finger domain protein</fullName>
    </submittedName>
</protein>
<dbReference type="AlphaFoldDB" id="N1J943"/>
<organism evidence="5 6">
    <name type="scientific">Blumeria graminis f. sp. hordei (strain DH14)</name>
    <name type="common">Barley powdery mildew</name>
    <name type="synonym">Oidium monilioides f. sp. hordei</name>
    <dbReference type="NCBI Taxonomy" id="546991"/>
    <lineage>
        <taxon>Eukaryota</taxon>
        <taxon>Fungi</taxon>
        <taxon>Dikarya</taxon>
        <taxon>Ascomycota</taxon>
        <taxon>Pezizomycotina</taxon>
        <taxon>Leotiomycetes</taxon>
        <taxon>Erysiphales</taxon>
        <taxon>Erysiphaceae</taxon>
        <taxon>Blumeria</taxon>
        <taxon>Blumeria hordei</taxon>
    </lineage>
</organism>
<keyword evidence="1" id="KW-0479">Metal-binding</keyword>
<dbReference type="InterPro" id="IPR007529">
    <property type="entry name" value="Znf_HIT"/>
</dbReference>
<evidence type="ECO:0000256" key="1">
    <source>
        <dbReference type="ARBA" id="ARBA00022723"/>
    </source>
</evidence>
<dbReference type="STRING" id="546991.N1J943"/>
<dbReference type="InParanoid" id="N1J943"/>
<evidence type="ECO:0000313" key="6">
    <source>
        <dbReference type="Proteomes" id="UP000015441"/>
    </source>
</evidence>
<comment type="caution">
    <text evidence="5">The sequence shown here is derived from an EMBL/GenBank/DDBJ whole genome shotgun (WGS) entry which is preliminary data.</text>
</comment>
<accession>N1J943</accession>
<dbReference type="PANTHER" id="PTHR13093">
    <property type="entry name" value="ZINC FINGER HIT DOMAIN CONTAINING PROTEIN 1"/>
    <property type="match status" value="1"/>
</dbReference>
<proteinExistence type="predicted"/>
<name>N1J943_BLUG1</name>